<keyword evidence="3" id="KW-1185">Reference proteome</keyword>
<accession>A0A8X6U2C5</accession>
<dbReference type="EMBL" id="BMAW01021082">
    <property type="protein sequence ID" value="GFT71377.1"/>
    <property type="molecule type" value="Genomic_DNA"/>
</dbReference>
<evidence type="ECO:0000313" key="2">
    <source>
        <dbReference type="EMBL" id="GFT71377.1"/>
    </source>
</evidence>
<comment type="caution">
    <text evidence="2">The sequence shown here is derived from an EMBL/GenBank/DDBJ whole genome shotgun (WGS) entry which is preliminary data.</text>
</comment>
<reference evidence="2" key="1">
    <citation type="submission" date="2020-08" db="EMBL/GenBank/DDBJ databases">
        <title>Multicomponent nature underlies the extraordinary mechanical properties of spider dragline silk.</title>
        <authorList>
            <person name="Kono N."/>
            <person name="Nakamura H."/>
            <person name="Mori M."/>
            <person name="Yoshida Y."/>
            <person name="Ohtoshi R."/>
            <person name="Malay A.D."/>
            <person name="Moran D.A.P."/>
            <person name="Tomita M."/>
            <person name="Numata K."/>
            <person name="Arakawa K."/>
        </authorList>
    </citation>
    <scope>NUCLEOTIDE SEQUENCE</scope>
</reference>
<dbReference type="AlphaFoldDB" id="A0A8X6U2C5"/>
<sequence length="107" mass="11760">MNFVHLSNKRAGYFVVDALIHAPSHQRMTLFFSVSPDLETRQKDPLHLGVQVKGLSQDFPGAVQKGCIRSEKGKDSPRGTTGSRPPSGVPRATLCSHEGEQWLTGYI</sequence>
<evidence type="ECO:0000256" key="1">
    <source>
        <dbReference type="SAM" id="MobiDB-lite"/>
    </source>
</evidence>
<evidence type="ECO:0000313" key="3">
    <source>
        <dbReference type="Proteomes" id="UP000887013"/>
    </source>
</evidence>
<gene>
    <name evidence="2" type="ORF">NPIL_531601</name>
</gene>
<protein>
    <submittedName>
        <fullName evidence="2">Uncharacterized protein</fullName>
    </submittedName>
</protein>
<feature type="region of interest" description="Disordered" evidence="1">
    <location>
        <begin position="67"/>
        <end position="94"/>
    </location>
</feature>
<organism evidence="2 3">
    <name type="scientific">Nephila pilipes</name>
    <name type="common">Giant wood spider</name>
    <name type="synonym">Nephila maculata</name>
    <dbReference type="NCBI Taxonomy" id="299642"/>
    <lineage>
        <taxon>Eukaryota</taxon>
        <taxon>Metazoa</taxon>
        <taxon>Ecdysozoa</taxon>
        <taxon>Arthropoda</taxon>
        <taxon>Chelicerata</taxon>
        <taxon>Arachnida</taxon>
        <taxon>Araneae</taxon>
        <taxon>Araneomorphae</taxon>
        <taxon>Entelegynae</taxon>
        <taxon>Araneoidea</taxon>
        <taxon>Nephilidae</taxon>
        <taxon>Nephila</taxon>
    </lineage>
</organism>
<dbReference type="Proteomes" id="UP000887013">
    <property type="component" value="Unassembled WGS sequence"/>
</dbReference>
<proteinExistence type="predicted"/>
<feature type="compositionally biased region" description="Basic and acidic residues" evidence="1">
    <location>
        <begin position="68"/>
        <end position="77"/>
    </location>
</feature>
<name>A0A8X6U2C5_NEPPI</name>